<keyword evidence="7" id="KW-0804">Transcription</keyword>
<dbReference type="RefSeq" id="WP_110494249.1">
    <property type="nucleotide sequence ID" value="NZ_CP166747.1"/>
</dbReference>
<dbReference type="Gene3D" id="3.40.640.10">
    <property type="entry name" value="Type I PLP-dependent aspartate aminotransferase-like (Major domain)"/>
    <property type="match status" value="1"/>
</dbReference>
<proteinExistence type="inferred from homology"/>
<reference evidence="9" key="1">
    <citation type="submission" date="2014-06" db="EMBL/GenBank/DDBJ databases">
        <authorList>
            <person name="Urmite Genomes Urmite Genomes"/>
        </authorList>
    </citation>
    <scope>NUCLEOTIDE SEQUENCE</scope>
</reference>
<evidence type="ECO:0000256" key="6">
    <source>
        <dbReference type="ARBA" id="ARBA00023125"/>
    </source>
</evidence>
<organism evidence="9">
    <name type="scientific">Citrobacter koseri</name>
    <name type="common">Citrobacter diversus</name>
    <dbReference type="NCBI Taxonomy" id="545"/>
    <lineage>
        <taxon>Bacteria</taxon>
        <taxon>Pseudomonadati</taxon>
        <taxon>Pseudomonadota</taxon>
        <taxon>Gammaproteobacteria</taxon>
        <taxon>Enterobacterales</taxon>
        <taxon>Enterobacteriaceae</taxon>
        <taxon>Citrobacter</taxon>
    </lineage>
</organism>
<dbReference type="CDD" id="cd07377">
    <property type="entry name" value="WHTH_GntR"/>
    <property type="match status" value="1"/>
</dbReference>
<dbReference type="Gene3D" id="3.90.1150.10">
    <property type="entry name" value="Aspartate Aminotransferase, domain 1"/>
    <property type="match status" value="1"/>
</dbReference>
<dbReference type="PROSITE" id="PS50949">
    <property type="entry name" value="HTH_GNTR"/>
    <property type="match status" value="1"/>
</dbReference>
<dbReference type="InterPro" id="IPR036388">
    <property type="entry name" value="WH-like_DNA-bd_sf"/>
</dbReference>
<dbReference type="InterPro" id="IPR000524">
    <property type="entry name" value="Tscrpt_reg_HTH_GntR"/>
</dbReference>
<feature type="domain" description="HTH gntR-type" evidence="8">
    <location>
        <begin position="1"/>
        <end position="69"/>
    </location>
</feature>
<dbReference type="PATRIC" id="fig|545.12.peg.1507"/>
<dbReference type="Gene3D" id="1.10.10.10">
    <property type="entry name" value="Winged helix-like DNA-binding domain superfamily/Winged helix DNA-binding domain"/>
    <property type="match status" value="1"/>
</dbReference>
<dbReference type="GO" id="GO:0008483">
    <property type="term" value="F:transaminase activity"/>
    <property type="evidence" value="ECO:0007669"/>
    <property type="project" value="UniProtKB-KW"/>
</dbReference>
<dbReference type="Pfam" id="PF00155">
    <property type="entry name" value="Aminotran_1_2"/>
    <property type="match status" value="1"/>
</dbReference>
<evidence type="ECO:0000256" key="7">
    <source>
        <dbReference type="ARBA" id="ARBA00023163"/>
    </source>
</evidence>
<dbReference type="SUPFAM" id="SSF53383">
    <property type="entry name" value="PLP-dependent transferases"/>
    <property type="match status" value="1"/>
</dbReference>
<evidence type="ECO:0000256" key="3">
    <source>
        <dbReference type="ARBA" id="ARBA00022679"/>
    </source>
</evidence>
<keyword evidence="6" id="KW-0238">DNA-binding</keyword>
<evidence type="ECO:0000313" key="9">
    <source>
        <dbReference type="EMBL" id="CDZ83388.1"/>
    </source>
</evidence>
<dbReference type="SUPFAM" id="SSF46785">
    <property type="entry name" value="Winged helix' DNA-binding domain"/>
    <property type="match status" value="1"/>
</dbReference>
<evidence type="ECO:0000256" key="1">
    <source>
        <dbReference type="ARBA" id="ARBA00005384"/>
    </source>
</evidence>
<evidence type="ECO:0000256" key="2">
    <source>
        <dbReference type="ARBA" id="ARBA00022576"/>
    </source>
</evidence>
<name>A0A078LHN8_CITKO</name>
<comment type="similarity">
    <text evidence="1">In the C-terminal section; belongs to the class-I pyridoxal-phosphate-dependent aminotransferase family.</text>
</comment>
<evidence type="ECO:0000256" key="5">
    <source>
        <dbReference type="ARBA" id="ARBA00023015"/>
    </source>
</evidence>
<dbReference type="InterPro" id="IPR015424">
    <property type="entry name" value="PyrdxlP-dep_Trfase"/>
</dbReference>
<dbReference type="InterPro" id="IPR015421">
    <property type="entry name" value="PyrdxlP-dep_Trfase_major"/>
</dbReference>
<gene>
    <name evidence="9" type="ORF">BN1086_01505</name>
</gene>
<sequence length="469" mass="52868">MKKYQRLAEQICDQIASGVWQPGDRLPSLREQVVSSGMSFMTVGHAYQLLESQGRIIARPQSGYYVAARPVRQPAMPPVQVMRDESVDINTYIFEMLQASRDASVMPFASAFPDPRLFPLQQLNRSLAQVSKTATAMSVIENLPPGNSELRHAIARRYAQQGITVSPDEIVITAGALEALNLSLQAVTEPGDWVIVENPCFYGALQALERLRLKALSVATDVKEGIDLAALEQALQEYPVKACWLMTNSQNPLGFTLSPEKKARLVALLDQYNVVLIEDDVYSELYFGRDKPLPAKAWDRHDKILHCSSFSKCLVPGFRIGWVAAGKYARQIQRLQLMSTLSTSSPMQLALVDYLSTRRYDAHLRRLRRQLAERKQQAWQTLLRHLPAEVKIHHNDSGYFLWLELPESLDAGELSAQALAHQISIAPGKMFSTSDTWSHFFRFNTAWGWGEREEQAVSQLGKLIRDMLK</sequence>
<protein>
    <submittedName>
        <fullName evidence="9">GntR family transcriptional regulator</fullName>
    </submittedName>
</protein>
<dbReference type="FunFam" id="3.40.640.10:FF:000023">
    <property type="entry name" value="Transcriptional regulator, GntR family"/>
    <property type="match status" value="1"/>
</dbReference>
<evidence type="ECO:0000256" key="4">
    <source>
        <dbReference type="ARBA" id="ARBA00022898"/>
    </source>
</evidence>
<dbReference type="AlphaFoldDB" id="A0A078LHN8"/>
<evidence type="ECO:0000259" key="8">
    <source>
        <dbReference type="PROSITE" id="PS50949"/>
    </source>
</evidence>
<dbReference type="PANTHER" id="PTHR46577">
    <property type="entry name" value="HTH-TYPE TRANSCRIPTIONAL REGULATORY PROTEIN GABR"/>
    <property type="match status" value="1"/>
</dbReference>
<dbReference type="GO" id="GO:0003677">
    <property type="term" value="F:DNA binding"/>
    <property type="evidence" value="ECO:0007669"/>
    <property type="project" value="UniProtKB-KW"/>
</dbReference>
<dbReference type="CDD" id="cd00609">
    <property type="entry name" value="AAT_like"/>
    <property type="match status" value="1"/>
</dbReference>
<dbReference type="InterPro" id="IPR051446">
    <property type="entry name" value="HTH_trans_reg/aminotransferase"/>
</dbReference>
<accession>A0A078LHN8</accession>
<dbReference type="InterPro" id="IPR015422">
    <property type="entry name" value="PyrdxlP-dep_Trfase_small"/>
</dbReference>
<keyword evidence="2" id="KW-0032">Aminotransferase</keyword>
<dbReference type="PANTHER" id="PTHR46577:SF2">
    <property type="entry name" value="TRANSCRIPTIONAL REGULATORY PROTEIN"/>
    <property type="match status" value="1"/>
</dbReference>
<dbReference type="SMART" id="SM00345">
    <property type="entry name" value="HTH_GNTR"/>
    <property type="match status" value="1"/>
</dbReference>
<dbReference type="FunFam" id="1.10.10.10:FF:000320">
    <property type="entry name" value="GntR family transcriptional regulator"/>
    <property type="match status" value="1"/>
</dbReference>
<dbReference type="InterPro" id="IPR004839">
    <property type="entry name" value="Aminotransferase_I/II_large"/>
</dbReference>
<dbReference type="Pfam" id="PF00392">
    <property type="entry name" value="GntR"/>
    <property type="match status" value="1"/>
</dbReference>
<dbReference type="InterPro" id="IPR036390">
    <property type="entry name" value="WH_DNA-bd_sf"/>
</dbReference>
<keyword evidence="4" id="KW-0663">Pyridoxal phosphate</keyword>
<dbReference type="GO" id="GO:0030170">
    <property type="term" value="F:pyridoxal phosphate binding"/>
    <property type="evidence" value="ECO:0007669"/>
    <property type="project" value="InterPro"/>
</dbReference>
<keyword evidence="5" id="KW-0805">Transcription regulation</keyword>
<dbReference type="GO" id="GO:0003700">
    <property type="term" value="F:DNA-binding transcription factor activity"/>
    <property type="evidence" value="ECO:0007669"/>
    <property type="project" value="InterPro"/>
</dbReference>
<keyword evidence="3" id="KW-0808">Transferase</keyword>
<dbReference type="EMBL" id="LK931336">
    <property type="protein sequence ID" value="CDZ83388.1"/>
    <property type="molecule type" value="Genomic_DNA"/>
</dbReference>